<name>A0AAD9TWF5_9ROSI</name>
<organism evidence="1 2">
    <name type="scientific">Dipteronia dyeriana</name>
    <dbReference type="NCBI Taxonomy" id="168575"/>
    <lineage>
        <taxon>Eukaryota</taxon>
        <taxon>Viridiplantae</taxon>
        <taxon>Streptophyta</taxon>
        <taxon>Embryophyta</taxon>
        <taxon>Tracheophyta</taxon>
        <taxon>Spermatophyta</taxon>
        <taxon>Magnoliopsida</taxon>
        <taxon>eudicotyledons</taxon>
        <taxon>Gunneridae</taxon>
        <taxon>Pentapetalae</taxon>
        <taxon>rosids</taxon>
        <taxon>malvids</taxon>
        <taxon>Sapindales</taxon>
        <taxon>Sapindaceae</taxon>
        <taxon>Hippocastanoideae</taxon>
        <taxon>Acereae</taxon>
        <taxon>Dipteronia</taxon>
    </lineage>
</organism>
<protein>
    <submittedName>
        <fullName evidence="1">Uncharacterized protein</fullName>
    </submittedName>
</protein>
<dbReference type="EMBL" id="JANJYI010000007">
    <property type="protein sequence ID" value="KAK2642994.1"/>
    <property type="molecule type" value="Genomic_DNA"/>
</dbReference>
<gene>
    <name evidence="1" type="ORF">Ddye_024757</name>
</gene>
<dbReference type="Proteomes" id="UP001280121">
    <property type="component" value="Unassembled WGS sequence"/>
</dbReference>
<evidence type="ECO:0000313" key="1">
    <source>
        <dbReference type="EMBL" id="KAK2642994.1"/>
    </source>
</evidence>
<proteinExistence type="predicted"/>
<sequence length="123" mass="15027">MTEELDRLEWHTFVTMRNQCNEQIVRQFYTAMILGFFEQGGPVFVKGKNVYISLKDINDWLGVKSYLKFEDEYQNEKDYKMYNLNLAKVIHDNPNQHWRKRTKLTLRQPGFRQHFWNIFFSSH</sequence>
<dbReference type="AlphaFoldDB" id="A0AAD9TWF5"/>
<evidence type="ECO:0000313" key="2">
    <source>
        <dbReference type="Proteomes" id="UP001280121"/>
    </source>
</evidence>
<reference evidence="1" key="1">
    <citation type="journal article" date="2023" name="Plant J.">
        <title>Genome sequences and population genomics provide insights into the demographic history, inbreeding, and mutation load of two 'living fossil' tree species of Dipteronia.</title>
        <authorList>
            <person name="Feng Y."/>
            <person name="Comes H.P."/>
            <person name="Chen J."/>
            <person name="Zhu S."/>
            <person name="Lu R."/>
            <person name="Zhang X."/>
            <person name="Li P."/>
            <person name="Qiu J."/>
            <person name="Olsen K.M."/>
            <person name="Qiu Y."/>
        </authorList>
    </citation>
    <scope>NUCLEOTIDE SEQUENCE</scope>
    <source>
        <strain evidence="1">KIB01</strain>
    </source>
</reference>
<comment type="caution">
    <text evidence="1">The sequence shown here is derived from an EMBL/GenBank/DDBJ whole genome shotgun (WGS) entry which is preliminary data.</text>
</comment>
<accession>A0AAD9TWF5</accession>
<keyword evidence="2" id="KW-1185">Reference proteome</keyword>